<evidence type="ECO:0000313" key="2">
    <source>
        <dbReference type="Proteomes" id="UP000249239"/>
    </source>
</evidence>
<proteinExistence type="predicted"/>
<organism evidence="1 2">
    <name type="scientific">Breznakibacter xylanolyticus</name>
    <dbReference type="NCBI Taxonomy" id="990"/>
    <lineage>
        <taxon>Bacteria</taxon>
        <taxon>Pseudomonadati</taxon>
        <taxon>Bacteroidota</taxon>
        <taxon>Bacteroidia</taxon>
        <taxon>Marinilabiliales</taxon>
        <taxon>Marinilabiliaceae</taxon>
        <taxon>Breznakibacter</taxon>
    </lineage>
</organism>
<protein>
    <submittedName>
        <fullName evidence="1">Uncharacterized protein</fullName>
    </submittedName>
</protein>
<comment type="caution">
    <text evidence="1">The sequence shown here is derived from an EMBL/GenBank/DDBJ whole genome shotgun (WGS) entry which is preliminary data.</text>
</comment>
<dbReference type="Proteomes" id="UP000249239">
    <property type="component" value="Unassembled WGS sequence"/>
</dbReference>
<dbReference type="AlphaFoldDB" id="A0A2W7Q283"/>
<evidence type="ECO:0000313" key="1">
    <source>
        <dbReference type="EMBL" id="PZX15919.1"/>
    </source>
</evidence>
<dbReference type="OrthoDB" id="5952844at2"/>
<sequence length="157" mass="17308">MNPNLHAQQIPAQTLTEVQRKLTEVTTLLRPYMASLTVADRQVLPKMGEKTLAFVTKAREYAGQQPELLPAYINKADFDIDVADAVNLIALKSQIDQMASLIDDTMLLAGSEAYTASLAFYNSVKQAARQNVPGAKVIHDDLSARFATRSRKVESTQ</sequence>
<dbReference type="EMBL" id="QKZK01000015">
    <property type="protein sequence ID" value="PZX15919.1"/>
    <property type="molecule type" value="Genomic_DNA"/>
</dbReference>
<accession>A0A2W7Q283</accession>
<gene>
    <name evidence="1" type="ORF">LX69_02113</name>
</gene>
<dbReference type="RefSeq" id="WP_111445955.1">
    <property type="nucleotide sequence ID" value="NZ_QKZK01000015.1"/>
</dbReference>
<keyword evidence="2" id="KW-1185">Reference proteome</keyword>
<name>A0A2W7Q283_9BACT</name>
<reference evidence="1 2" key="1">
    <citation type="submission" date="2018-06" db="EMBL/GenBank/DDBJ databases">
        <title>Genomic Encyclopedia of Archaeal and Bacterial Type Strains, Phase II (KMG-II): from individual species to whole genera.</title>
        <authorList>
            <person name="Goeker M."/>
        </authorList>
    </citation>
    <scope>NUCLEOTIDE SEQUENCE [LARGE SCALE GENOMIC DNA]</scope>
    <source>
        <strain evidence="1 2">DSM 6779</strain>
    </source>
</reference>